<dbReference type="SUPFAM" id="SSF51905">
    <property type="entry name" value="FAD/NAD(P)-binding domain"/>
    <property type="match status" value="1"/>
</dbReference>
<sequence>MVERADVVVVGGGVVGTSAAFHLARAGLDVVLLERGALGGGSSGKPVGGVRAQFSSEVNIALAARSLRAYARFAAEMGAAAPQGIGFRRTGYLFALRDAEHLPAFTRAVELQRSLGVESRVVDAAETARLGVVVDPAPLVAGVWSPDDGVARPGAVLRAYAAAATALGARVRTGCALEGVDVLPGGRARLRTGAGDVEAAAVVVAAGAWSSSVARVLGADLPVRPVRRQIAFAPAPAGLPVPPEALPFTIDQRSCAYWHGDGDGGLLLGWADPDQAEGEDVTVDDGWHAGLRAALADVAPSLASAPLSRGWAGLYEVTPDRDAALGLLAGGAADHGVRVVAAAGFSGHGFLMAPAAGEVVRDLVLGAPTVVDVTPLDPARLAGAASDVARRTELAIV</sequence>
<dbReference type="Gene3D" id="3.50.50.60">
    <property type="entry name" value="FAD/NAD(P)-binding domain"/>
    <property type="match status" value="1"/>
</dbReference>
<evidence type="ECO:0000313" key="3">
    <source>
        <dbReference type="EMBL" id="MEJ5945601.1"/>
    </source>
</evidence>
<dbReference type="PANTHER" id="PTHR13847:SF287">
    <property type="entry name" value="FAD-DEPENDENT OXIDOREDUCTASE DOMAIN-CONTAINING PROTEIN 1"/>
    <property type="match status" value="1"/>
</dbReference>
<evidence type="ECO:0000259" key="2">
    <source>
        <dbReference type="Pfam" id="PF01266"/>
    </source>
</evidence>
<keyword evidence="4" id="KW-1185">Reference proteome</keyword>
<evidence type="ECO:0000256" key="1">
    <source>
        <dbReference type="ARBA" id="ARBA00023002"/>
    </source>
</evidence>
<gene>
    <name evidence="3" type="ORF">WDZ17_09890</name>
</gene>
<dbReference type="PANTHER" id="PTHR13847">
    <property type="entry name" value="SARCOSINE DEHYDROGENASE-RELATED"/>
    <property type="match status" value="1"/>
</dbReference>
<comment type="caution">
    <text evidence="3">The sequence shown here is derived from an EMBL/GenBank/DDBJ whole genome shotgun (WGS) entry which is preliminary data.</text>
</comment>
<proteinExistence type="predicted"/>
<feature type="domain" description="FAD dependent oxidoreductase" evidence="2">
    <location>
        <begin position="6"/>
        <end position="363"/>
    </location>
</feature>
<dbReference type="InterPro" id="IPR006076">
    <property type="entry name" value="FAD-dep_OxRdtase"/>
</dbReference>
<organism evidence="3 4">
    <name type="scientific">Pseudokineococcus basanitobsidens</name>
    <dbReference type="NCBI Taxonomy" id="1926649"/>
    <lineage>
        <taxon>Bacteria</taxon>
        <taxon>Bacillati</taxon>
        <taxon>Actinomycetota</taxon>
        <taxon>Actinomycetes</taxon>
        <taxon>Kineosporiales</taxon>
        <taxon>Kineosporiaceae</taxon>
        <taxon>Pseudokineococcus</taxon>
    </lineage>
</organism>
<dbReference type="EMBL" id="JBBIAA010000009">
    <property type="protein sequence ID" value="MEJ5945601.1"/>
    <property type="molecule type" value="Genomic_DNA"/>
</dbReference>
<dbReference type="EC" id="1.-.-.-" evidence="3"/>
<keyword evidence="1 3" id="KW-0560">Oxidoreductase</keyword>
<reference evidence="3 4" key="1">
    <citation type="journal article" date="2017" name="Int. J. Syst. Evol. Microbiol.">
        <title>Pseudokineococcus basanitobsidens sp. nov., isolated from volcanic rock.</title>
        <authorList>
            <person name="Lee D.W."/>
            <person name="Park M.Y."/>
            <person name="Kim J.J."/>
            <person name="Kim B.S."/>
        </authorList>
    </citation>
    <scope>NUCLEOTIDE SEQUENCE [LARGE SCALE GENOMIC DNA]</scope>
    <source>
        <strain evidence="3 4">DSM 103726</strain>
    </source>
</reference>
<dbReference type="PRINTS" id="PR00420">
    <property type="entry name" value="RNGMNOXGNASE"/>
</dbReference>
<dbReference type="Pfam" id="PF01266">
    <property type="entry name" value="DAO"/>
    <property type="match status" value="1"/>
</dbReference>
<dbReference type="Gene3D" id="3.30.9.10">
    <property type="entry name" value="D-Amino Acid Oxidase, subunit A, domain 2"/>
    <property type="match status" value="1"/>
</dbReference>
<dbReference type="Proteomes" id="UP001387100">
    <property type="component" value="Unassembled WGS sequence"/>
</dbReference>
<dbReference type="InterPro" id="IPR036188">
    <property type="entry name" value="FAD/NAD-bd_sf"/>
</dbReference>
<accession>A0ABU8RKR9</accession>
<dbReference type="GO" id="GO:0016491">
    <property type="term" value="F:oxidoreductase activity"/>
    <property type="evidence" value="ECO:0007669"/>
    <property type="project" value="UniProtKB-KW"/>
</dbReference>
<protein>
    <submittedName>
        <fullName evidence="3">FAD-binding oxidoreductase</fullName>
        <ecNumber evidence="3">1.-.-.-</ecNumber>
    </submittedName>
</protein>
<evidence type="ECO:0000313" key="4">
    <source>
        <dbReference type="Proteomes" id="UP001387100"/>
    </source>
</evidence>
<name>A0ABU8RKR9_9ACTN</name>